<reference evidence="2" key="1">
    <citation type="journal article" date="2019" name="Int. J. Syst. Evol. Microbiol.">
        <title>The Global Catalogue of Microorganisms (GCM) 10K type strain sequencing project: providing services to taxonomists for standard genome sequencing and annotation.</title>
        <authorList>
            <consortium name="The Broad Institute Genomics Platform"/>
            <consortium name="The Broad Institute Genome Sequencing Center for Infectious Disease"/>
            <person name="Wu L."/>
            <person name="Ma J."/>
        </authorList>
    </citation>
    <scope>NUCLEOTIDE SEQUENCE [LARGE SCALE GENOMIC DNA]</scope>
    <source>
        <strain evidence="2">JCM 17695</strain>
    </source>
</reference>
<proteinExistence type="predicted"/>
<dbReference type="Proteomes" id="UP001596512">
    <property type="component" value="Unassembled WGS sequence"/>
</dbReference>
<protein>
    <submittedName>
        <fullName evidence="1">Hotdog fold domain-containing protein</fullName>
    </submittedName>
</protein>
<accession>A0ABW2TW45</accession>
<name>A0ABW2TW45_9PSEU</name>
<dbReference type="Pfam" id="PF14539">
    <property type="entry name" value="DUF4442"/>
    <property type="match status" value="1"/>
</dbReference>
<evidence type="ECO:0000313" key="2">
    <source>
        <dbReference type="Proteomes" id="UP001596512"/>
    </source>
</evidence>
<dbReference type="SUPFAM" id="SSF54637">
    <property type="entry name" value="Thioesterase/thiol ester dehydrase-isomerase"/>
    <property type="match status" value="1"/>
</dbReference>
<dbReference type="CDD" id="cd03443">
    <property type="entry name" value="PaaI_thioesterase"/>
    <property type="match status" value="1"/>
</dbReference>
<dbReference type="EMBL" id="JBHTEY010000004">
    <property type="protein sequence ID" value="MFC7617554.1"/>
    <property type="molecule type" value="Genomic_DNA"/>
</dbReference>
<keyword evidence="2" id="KW-1185">Reference proteome</keyword>
<dbReference type="Gene3D" id="3.10.129.10">
    <property type="entry name" value="Hotdog Thioesterase"/>
    <property type="match status" value="1"/>
</dbReference>
<evidence type="ECO:0000313" key="1">
    <source>
        <dbReference type="EMBL" id="MFC7617554.1"/>
    </source>
</evidence>
<comment type="caution">
    <text evidence="1">The sequence shown here is derived from an EMBL/GenBank/DDBJ whole genome shotgun (WGS) entry which is preliminary data.</text>
</comment>
<gene>
    <name evidence="1" type="ORF">ACFQV2_33195</name>
</gene>
<dbReference type="InterPro" id="IPR029069">
    <property type="entry name" value="HotDog_dom_sf"/>
</dbReference>
<sequence length="154" mass="16787">MTPTYRLWQRLSTVPLGNRLFSAGMVLRVPYFGTILPTVVALRPGHCEVRAPKWWGVHNHIRTFHAIAACNLAEIAMGMLAEATVPSTHRWIPAGMTVTYVAKAKTSLHAVARLDGIPEFPTEPIDVPVPVSIRDTSGVEVVKATITIRVSPAA</sequence>
<dbReference type="InterPro" id="IPR027961">
    <property type="entry name" value="DUF4442"/>
</dbReference>
<organism evidence="1 2">
    <name type="scientific">Actinokineospora soli</name>
    <dbReference type="NCBI Taxonomy" id="1048753"/>
    <lineage>
        <taxon>Bacteria</taxon>
        <taxon>Bacillati</taxon>
        <taxon>Actinomycetota</taxon>
        <taxon>Actinomycetes</taxon>
        <taxon>Pseudonocardiales</taxon>
        <taxon>Pseudonocardiaceae</taxon>
        <taxon>Actinokineospora</taxon>
    </lineage>
</organism>